<dbReference type="FunFam" id="3.40.1190.10:FF:000011">
    <property type="entry name" value="Folylpolyglutamate synthase/dihydrofolate synthase"/>
    <property type="match status" value="1"/>
</dbReference>
<evidence type="ECO:0000256" key="7">
    <source>
        <dbReference type="ARBA" id="ARBA00022840"/>
    </source>
</evidence>
<keyword evidence="4 11" id="KW-0436">Ligase</keyword>
<comment type="caution">
    <text evidence="14">The sequence shown here is derived from an EMBL/GenBank/DDBJ whole genome shotgun (WGS) entry which is preliminary data.</text>
</comment>
<feature type="domain" description="Mur ligase central" evidence="13">
    <location>
        <begin position="59"/>
        <end position="285"/>
    </location>
</feature>
<dbReference type="GO" id="GO:0008841">
    <property type="term" value="F:dihydrofolate synthase activity"/>
    <property type="evidence" value="ECO:0007669"/>
    <property type="project" value="TreeGrafter"/>
</dbReference>
<sequence>MSRRPGAAAVPAADLDVTEVERQLLARWPETRIAPSLERIRAVMDTLDQPQHSFRSIHITGTNGKTSTARMVEAILLELGTTVGRFTSPHLTDIRERISLGGRPISHDGFVQAYRNVLPAAEALDGESRTPLSFFEMTVAMAYQAFASADIDVAAVEVGMGGRWDATNVIDAPVAAILPIGLDHVDYLGPTVLDIAAEKAGIIKPGALAVSARQTPEVEQLLRAHAYTSLARLMVEGLDFRLSGRRALGDGQIISVDGLAGHYPELPLSLHGRHQAHNAVLAIASVEALLGEVIPVEPLRRALGSARSPGRLEVLPGTPEVILDAAHNPGGARALAAGLSDLGGQPTVAVVAAMGDKDLAGMLAELEPVVTTMICTRNGSPRSLSARVTAAAARRLLGADRVVEIDDLGDALLEATSVASTLSAGDGGPARVLVTGSVVTVGEARLLLGL</sequence>
<evidence type="ECO:0000256" key="4">
    <source>
        <dbReference type="ARBA" id="ARBA00022598"/>
    </source>
</evidence>
<dbReference type="Gene3D" id="3.90.190.20">
    <property type="entry name" value="Mur ligase, C-terminal domain"/>
    <property type="match status" value="1"/>
</dbReference>
<dbReference type="Pfam" id="PF08245">
    <property type="entry name" value="Mur_ligase_M"/>
    <property type="match status" value="1"/>
</dbReference>
<evidence type="ECO:0000256" key="1">
    <source>
        <dbReference type="ARBA" id="ARBA00001946"/>
    </source>
</evidence>
<dbReference type="Pfam" id="PF02875">
    <property type="entry name" value="Mur_ligase_C"/>
    <property type="match status" value="1"/>
</dbReference>
<evidence type="ECO:0000256" key="10">
    <source>
        <dbReference type="ARBA" id="ARBA00047493"/>
    </source>
</evidence>
<dbReference type="InterPro" id="IPR001645">
    <property type="entry name" value="Folylpolyglutamate_synth"/>
</dbReference>
<dbReference type="SUPFAM" id="SSF53244">
    <property type="entry name" value="MurD-like peptide ligases, peptide-binding domain"/>
    <property type="match status" value="1"/>
</dbReference>
<protein>
    <recommendedName>
        <fullName evidence="3">tetrahydrofolate synthase</fullName>
        <ecNumber evidence="3">6.3.2.17</ecNumber>
    </recommendedName>
    <alternativeName>
        <fullName evidence="9">Tetrahydrofolylpolyglutamate synthase</fullName>
    </alternativeName>
</protein>
<evidence type="ECO:0000256" key="3">
    <source>
        <dbReference type="ARBA" id="ARBA00013025"/>
    </source>
</evidence>
<dbReference type="GO" id="GO:0005524">
    <property type="term" value="F:ATP binding"/>
    <property type="evidence" value="ECO:0007669"/>
    <property type="project" value="UniProtKB-KW"/>
</dbReference>
<accession>A0A7Z0DP14</accession>
<evidence type="ECO:0000259" key="12">
    <source>
        <dbReference type="Pfam" id="PF02875"/>
    </source>
</evidence>
<dbReference type="RefSeq" id="WP_179659182.1">
    <property type="nucleotide sequence ID" value="NZ_JACBZR010000001.1"/>
</dbReference>
<evidence type="ECO:0000256" key="6">
    <source>
        <dbReference type="ARBA" id="ARBA00022741"/>
    </source>
</evidence>
<evidence type="ECO:0000256" key="8">
    <source>
        <dbReference type="ARBA" id="ARBA00022842"/>
    </source>
</evidence>
<comment type="similarity">
    <text evidence="2 11">Belongs to the folylpolyglutamate synthase family.</text>
</comment>
<dbReference type="NCBIfam" id="TIGR01499">
    <property type="entry name" value="folC"/>
    <property type="match status" value="1"/>
</dbReference>
<dbReference type="PANTHER" id="PTHR11136">
    <property type="entry name" value="FOLYLPOLYGLUTAMATE SYNTHASE-RELATED"/>
    <property type="match status" value="1"/>
</dbReference>
<dbReference type="InterPro" id="IPR036565">
    <property type="entry name" value="Mur-like_cat_sf"/>
</dbReference>
<keyword evidence="7 11" id="KW-0067">ATP-binding</keyword>
<dbReference type="Proteomes" id="UP000564496">
    <property type="component" value="Unassembled WGS sequence"/>
</dbReference>
<reference evidence="14 15" key="1">
    <citation type="submission" date="2020-07" db="EMBL/GenBank/DDBJ databases">
        <title>Sequencing the genomes of 1000 actinobacteria strains.</title>
        <authorList>
            <person name="Klenk H.-P."/>
        </authorList>
    </citation>
    <scope>NUCLEOTIDE SEQUENCE [LARGE SCALE GENOMIC DNA]</scope>
    <source>
        <strain evidence="14 15">DSM 26487</strain>
    </source>
</reference>
<evidence type="ECO:0000313" key="15">
    <source>
        <dbReference type="Proteomes" id="UP000564496"/>
    </source>
</evidence>
<organism evidence="14 15">
    <name type="scientific">Nocardioides panzhihuensis</name>
    <dbReference type="NCBI Taxonomy" id="860243"/>
    <lineage>
        <taxon>Bacteria</taxon>
        <taxon>Bacillati</taxon>
        <taxon>Actinomycetota</taxon>
        <taxon>Actinomycetes</taxon>
        <taxon>Propionibacteriales</taxon>
        <taxon>Nocardioidaceae</taxon>
        <taxon>Nocardioides</taxon>
    </lineage>
</organism>
<dbReference type="PANTHER" id="PTHR11136:SF0">
    <property type="entry name" value="DIHYDROFOLATE SYNTHETASE-RELATED"/>
    <property type="match status" value="1"/>
</dbReference>
<keyword evidence="8" id="KW-0460">Magnesium</keyword>
<evidence type="ECO:0000256" key="2">
    <source>
        <dbReference type="ARBA" id="ARBA00008276"/>
    </source>
</evidence>
<dbReference type="InterPro" id="IPR013221">
    <property type="entry name" value="Mur_ligase_cen"/>
</dbReference>
<evidence type="ECO:0000259" key="13">
    <source>
        <dbReference type="Pfam" id="PF08245"/>
    </source>
</evidence>
<comment type="catalytic activity">
    <reaction evidence="10">
        <text>(6S)-5,6,7,8-tetrahydrofolyl-(gamma-L-Glu)(n) + L-glutamate + ATP = (6S)-5,6,7,8-tetrahydrofolyl-(gamma-L-Glu)(n+1) + ADP + phosphate + H(+)</text>
        <dbReference type="Rhea" id="RHEA:10580"/>
        <dbReference type="Rhea" id="RHEA-COMP:14738"/>
        <dbReference type="Rhea" id="RHEA-COMP:14740"/>
        <dbReference type="ChEBI" id="CHEBI:15378"/>
        <dbReference type="ChEBI" id="CHEBI:29985"/>
        <dbReference type="ChEBI" id="CHEBI:30616"/>
        <dbReference type="ChEBI" id="CHEBI:43474"/>
        <dbReference type="ChEBI" id="CHEBI:141005"/>
        <dbReference type="ChEBI" id="CHEBI:456216"/>
        <dbReference type="EC" id="6.3.2.17"/>
    </reaction>
</comment>
<keyword evidence="5" id="KW-0479">Metal-binding</keyword>
<dbReference type="PIRSF" id="PIRSF001563">
    <property type="entry name" value="Folylpolyglu_synth"/>
    <property type="match status" value="1"/>
</dbReference>
<proteinExistence type="inferred from homology"/>
<dbReference type="InterPro" id="IPR004101">
    <property type="entry name" value="Mur_ligase_C"/>
</dbReference>
<dbReference type="InterPro" id="IPR036615">
    <property type="entry name" value="Mur_ligase_C_dom_sf"/>
</dbReference>
<comment type="cofactor">
    <cofactor evidence="1">
        <name>Mg(2+)</name>
        <dbReference type="ChEBI" id="CHEBI:18420"/>
    </cofactor>
</comment>
<dbReference type="GO" id="GO:0005737">
    <property type="term" value="C:cytoplasm"/>
    <property type="evidence" value="ECO:0007669"/>
    <property type="project" value="TreeGrafter"/>
</dbReference>
<feature type="domain" description="Mur ligase C-terminal" evidence="12">
    <location>
        <begin position="310"/>
        <end position="437"/>
    </location>
</feature>
<dbReference type="GO" id="GO:0004326">
    <property type="term" value="F:tetrahydrofolylpolyglutamate synthase activity"/>
    <property type="evidence" value="ECO:0007669"/>
    <property type="project" value="UniProtKB-EC"/>
</dbReference>
<gene>
    <name evidence="14" type="ORF">BJ988_003531</name>
</gene>
<evidence type="ECO:0000313" key="14">
    <source>
        <dbReference type="EMBL" id="NYI78883.1"/>
    </source>
</evidence>
<dbReference type="EMBL" id="JACBZR010000001">
    <property type="protein sequence ID" value="NYI78883.1"/>
    <property type="molecule type" value="Genomic_DNA"/>
</dbReference>
<dbReference type="Gene3D" id="3.40.1190.10">
    <property type="entry name" value="Mur-like, catalytic domain"/>
    <property type="match status" value="1"/>
</dbReference>
<dbReference type="EC" id="6.3.2.17" evidence="3"/>
<evidence type="ECO:0000256" key="5">
    <source>
        <dbReference type="ARBA" id="ARBA00022723"/>
    </source>
</evidence>
<dbReference type="GO" id="GO:0046872">
    <property type="term" value="F:metal ion binding"/>
    <property type="evidence" value="ECO:0007669"/>
    <property type="project" value="UniProtKB-KW"/>
</dbReference>
<keyword evidence="15" id="KW-1185">Reference proteome</keyword>
<keyword evidence="6 11" id="KW-0547">Nucleotide-binding</keyword>
<evidence type="ECO:0000256" key="11">
    <source>
        <dbReference type="PIRNR" id="PIRNR001563"/>
    </source>
</evidence>
<name>A0A7Z0DP14_9ACTN</name>
<dbReference type="SUPFAM" id="SSF53623">
    <property type="entry name" value="MurD-like peptide ligases, catalytic domain"/>
    <property type="match status" value="1"/>
</dbReference>
<dbReference type="AlphaFoldDB" id="A0A7Z0DP14"/>
<evidence type="ECO:0000256" key="9">
    <source>
        <dbReference type="ARBA" id="ARBA00030592"/>
    </source>
</evidence>